<comment type="caution">
    <text evidence="5">The sequence shown here is derived from an EMBL/GenBank/DDBJ whole genome shotgun (WGS) entry which is preliminary data.</text>
</comment>
<evidence type="ECO:0000256" key="3">
    <source>
        <dbReference type="ARBA" id="ARBA00023300"/>
    </source>
</evidence>
<keyword evidence="1" id="KW-0460">Magnesium</keyword>
<dbReference type="eggNOG" id="COG1892">
    <property type="taxonomic scope" value="Bacteria"/>
</dbReference>
<sequence length="537" mass="61138">MFIPSTMMTQHPDNAKEYISIQQEPDEAVFSLKSQEEGGLGIHEVMVDFEGKLTPYHQPLQIALELYNNGIIPGKDVFITPRLASAGKESIFRQLMCIMAVIETNISLYEKTGHQAIKEVIIPMCESAQDIIKVYHRIKSVIELGNKNFSIKLDENSIGIIPLFEDVCTLVNVDKLLNEYINELDKEGYRPKYIRYMIGRSDSALSYGIISSVLSVVLSLFKSKKLSEETGINIYPIMGCGTLPFRGHLTYENIENFLTTYSGVKTLTIQSAIRYDHSIDKTKKLIKFINQNISKYNREDYSDEDIELITNMMGIATKHYLKSFMNIIDTASNVAVLIPKNRDRLAASKKGLSYSREFVDLNRFAELIKDNDIKKELLNINTNINTSIPRAITFTAAMYTIGMPPELIGTGKALNEIKERFGQEGIDKLIRFYPQLKKDISFALRYANPTILKRFVSDDVRQDFKQEISLINKVLDLNFDLDENVENEYYHTLLKTARPMILHILGKEDQILDSNSQEYSIVKELITKMGIIRGGLG</sequence>
<dbReference type="Pfam" id="PF14010">
    <property type="entry name" value="PEPcase_2"/>
    <property type="match status" value="1"/>
</dbReference>
<dbReference type="RefSeq" id="WP_018666549.1">
    <property type="nucleotide sequence ID" value="NZ_HF952039.1"/>
</dbReference>
<dbReference type="GO" id="GO:0008964">
    <property type="term" value="F:phosphoenolpyruvate carboxylase activity"/>
    <property type="evidence" value="ECO:0007669"/>
    <property type="project" value="UniProtKB-UniRule"/>
</dbReference>
<evidence type="ECO:0000313" key="6">
    <source>
        <dbReference type="Proteomes" id="UP000014923"/>
    </source>
</evidence>
<accession>R7RT89</accession>
<dbReference type="PIRSF" id="PIRSF006677">
    <property type="entry name" value="UCP006677"/>
    <property type="match status" value="1"/>
</dbReference>
<dbReference type="EMBL" id="CAVN010000149">
    <property type="protein sequence ID" value="CDF59259.1"/>
    <property type="molecule type" value="Genomic_DNA"/>
</dbReference>
<dbReference type="GO" id="GO:0015977">
    <property type="term" value="P:carbon fixation"/>
    <property type="evidence" value="ECO:0007669"/>
    <property type="project" value="UniProtKB-KW"/>
</dbReference>
<dbReference type="EC" id="4.1.1.31" evidence="4"/>
<evidence type="ECO:0000256" key="4">
    <source>
        <dbReference type="NCBIfam" id="TIGR02751"/>
    </source>
</evidence>
<dbReference type="NCBIfam" id="TIGR02751">
    <property type="entry name" value="PEPCase_arch"/>
    <property type="match status" value="1"/>
</dbReference>
<dbReference type="InterPro" id="IPR015813">
    <property type="entry name" value="Pyrv/PenolPyrv_kinase-like_dom"/>
</dbReference>
<keyword evidence="3" id="KW-0120">Carbon dioxide fixation</keyword>
<organism evidence="5 6">
    <name type="scientific">Thermobrachium celere DSM 8682</name>
    <dbReference type="NCBI Taxonomy" id="941824"/>
    <lineage>
        <taxon>Bacteria</taxon>
        <taxon>Bacillati</taxon>
        <taxon>Bacillota</taxon>
        <taxon>Clostridia</taxon>
        <taxon>Eubacteriales</taxon>
        <taxon>Clostridiaceae</taxon>
        <taxon>Thermobrachium</taxon>
    </lineage>
</organism>
<keyword evidence="2 5" id="KW-0456">Lyase</keyword>
<evidence type="ECO:0000313" key="5">
    <source>
        <dbReference type="EMBL" id="CDF59259.1"/>
    </source>
</evidence>
<dbReference type="OrthoDB" id="5487470at2"/>
<evidence type="ECO:0000256" key="1">
    <source>
        <dbReference type="ARBA" id="ARBA00022842"/>
    </source>
</evidence>
<dbReference type="HOGENOM" id="CLU_517433_0_0_9"/>
<protein>
    <recommendedName>
        <fullName evidence="4">Phosphoenolpyruvate carboxylase</fullName>
        <ecNumber evidence="4">4.1.1.31</ecNumber>
    </recommendedName>
</protein>
<reference evidence="5" key="1">
    <citation type="submission" date="2013-03" db="EMBL/GenBank/DDBJ databases">
        <title>Draft genome sequence of the hydrogen-ethanol-producing anaerobic alkalithermophilic Caloramator celere.</title>
        <authorList>
            <person name="Ciranna A."/>
            <person name="Larjo A."/>
            <person name="Kivisto A."/>
            <person name="Santala V."/>
            <person name="Roos C."/>
            <person name="Karp M."/>
        </authorList>
    </citation>
    <scope>NUCLEOTIDE SEQUENCE [LARGE SCALE GENOMIC DNA]</scope>
    <source>
        <strain evidence="5">DSM 8682</strain>
    </source>
</reference>
<dbReference type="InterPro" id="IPR007566">
    <property type="entry name" value="PEP_COase_arc-type"/>
</dbReference>
<gene>
    <name evidence="5" type="ORF">TCEL_02327</name>
</gene>
<dbReference type="GO" id="GO:0006099">
    <property type="term" value="P:tricarboxylic acid cycle"/>
    <property type="evidence" value="ECO:0007669"/>
    <property type="project" value="InterPro"/>
</dbReference>
<keyword evidence="6" id="KW-1185">Reference proteome</keyword>
<keyword evidence="5" id="KW-0670">Pyruvate</keyword>
<dbReference type="Proteomes" id="UP000014923">
    <property type="component" value="Unassembled WGS sequence"/>
</dbReference>
<evidence type="ECO:0000256" key="2">
    <source>
        <dbReference type="ARBA" id="ARBA00023239"/>
    </source>
</evidence>
<name>R7RT89_9CLOT</name>
<proteinExistence type="predicted"/>
<dbReference type="SUPFAM" id="SSF51621">
    <property type="entry name" value="Phosphoenolpyruvate/pyruvate domain"/>
    <property type="match status" value="1"/>
</dbReference>
<dbReference type="AlphaFoldDB" id="R7RT89"/>